<sequence>MSVRHTEEKWLGSKKMAIVNDYVVENIRDLEVSRCFALGDWDHCYATIYNYCMSGGNMFVRDIHTKESFLHILADYTHLYLSANLCRIFYAVCMKIDTDYTDLNGDTALHKVVRVPGAWRPIVALMRCGTNPLIKNKAGRTPEEEILHLRNIGYEENLHWLRKFLPGLWIAVLSRQPDITLVERLLRHWCRTAKMEGREPQNLKCAMQMMNAPLDFVCIVEKYENTNEMAIAMLSGKTCTIDHWKRTKESTSSLDVNTKDHSYQFHYREYPTAPRPLLAAVWELDNFDLIKGFMQLGPDTSIKYTFESEASSPPKPLFFQLVNPKSRPHNEAITAHILSFADLNMRTREGRNILMEAMYNRETEGIIRTILNAGINLAARDGLGRTARDHAEILKRSDYMQLIDSRITELIYGGEESVLSTLIIQLYPYVTHNLSRLTIVNDLLRHHVTRKVVEILKHNCHTQSTVRKLFSLAKSGNKTQFTKLVNQSYGPCRDKAGRTLLHVVVQHSLSSYRKDFEDTVLFQNTQNGRNRNLRQSIEISHSPSHSELGSDQIHLLSEMESRIISVSDSSTDIYKKKKRTCKLKKRSWKTHLFSCSDFEPDHLGIAAYLVNEFPYLVDLQNSFGQSALHYAYIYSAPTEIFNILEKSGNQQNIKDVFDFLPKDYSKELCGDQTCNVRRKPTVEMDLEIFLEETNFKKNFYKAIANGNPEAVKKLALPLLELDGQHRFNTVLFDCLDMGQFDIAWYLVDAGFPWDISKQYETCNPDNPMCAMMECSHAVTTLQQRAIETGAVEVANLIEQKKHSMTADDIEMID</sequence>
<reference evidence="2" key="1">
    <citation type="journal article" date="2023" name="G3 (Bethesda)">
        <title>A reference genome for the long-term kleptoplast-retaining sea slug Elysia crispata morphotype clarki.</title>
        <authorList>
            <person name="Eastman K.E."/>
            <person name="Pendleton A.L."/>
            <person name="Shaikh M.A."/>
            <person name="Suttiyut T."/>
            <person name="Ogas R."/>
            <person name="Tomko P."/>
            <person name="Gavelis G."/>
            <person name="Widhalm J.R."/>
            <person name="Wisecaver J.H."/>
        </authorList>
    </citation>
    <scope>NUCLEOTIDE SEQUENCE</scope>
    <source>
        <strain evidence="2">ECLA1</strain>
    </source>
</reference>
<name>A0AAE0ZAF2_9GAST</name>
<dbReference type="SMART" id="SM00248">
    <property type="entry name" value="ANK"/>
    <property type="match status" value="4"/>
</dbReference>
<dbReference type="InterPro" id="IPR002110">
    <property type="entry name" value="Ankyrin_rpt"/>
</dbReference>
<dbReference type="Gene3D" id="1.25.40.20">
    <property type="entry name" value="Ankyrin repeat-containing domain"/>
    <property type="match status" value="2"/>
</dbReference>
<keyword evidence="1" id="KW-0040">ANK repeat</keyword>
<organism evidence="2 3">
    <name type="scientific">Elysia crispata</name>
    <name type="common">lettuce slug</name>
    <dbReference type="NCBI Taxonomy" id="231223"/>
    <lineage>
        <taxon>Eukaryota</taxon>
        <taxon>Metazoa</taxon>
        <taxon>Spiralia</taxon>
        <taxon>Lophotrochozoa</taxon>
        <taxon>Mollusca</taxon>
        <taxon>Gastropoda</taxon>
        <taxon>Heterobranchia</taxon>
        <taxon>Euthyneura</taxon>
        <taxon>Panpulmonata</taxon>
        <taxon>Sacoglossa</taxon>
        <taxon>Placobranchoidea</taxon>
        <taxon>Plakobranchidae</taxon>
        <taxon>Elysia</taxon>
    </lineage>
</organism>
<dbReference type="Proteomes" id="UP001283361">
    <property type="component" value="Unassembled WGS sequence"/>
</dbReference>
<feature type="repeat" description="ANK" evidence="1">
    <location>
        <begin position="349"/>
        <end position="382"/>
    </location>
</feature>
<evidence type="ECO:0000256" key="1">
    <source>
        <dbReference type="PROSITE-ProRule" id="PRU00023"/>
    </source>
</evidence>
<keyword evidence="3" id="KW-1185">Reference proteome</keyword>
<gene>
    <name evidence="2" type="ORF">RRG08_026183</name>
</gene>
<dbReference type="AlphaFoldDB" id="A0AAE0ZAF2"/>
<accession>A0AAE0ZAF2</accession>
<proteinExistence type="predicted"/>
<evidence type="ECO:0000313" key="2">
    <source>
        <dbReference type="EMBL" id="KAK3765708.1"/>
    </source>
</evidence>
<dbReference type="EMBL" id="JAWDGP010004277">
    <property type="protein sequence ID" value="KAK3765708.1"/>
    <property type="molecule type" value="Genomic_DNA"/>
</dbReference>
<dbReference type="PANTHER" id="PTHR24121:SF22">
    <property type="entry name" value="PROTEIN ACCELERATED CELL DEATH 6-LIKE"/>
    <property type="match status" value="1"/>
</dbReference>
<dbReference type="PROSITE" id="PS50088">
    <property type="entry name" value="ANK_REPEAT"/>
    <property type="match status" value="1"/>
</dbReference>
<evidence type="ECO:0000313" key="3">
    <source>
        <dbReference type="Proteomes" id="UP001283361"/>
    </source>
</evidence>
<dbReference type="SUPFAM" id="SSF48403">
    <property type="entry name" value="Ankyrin repeat"/>
    <property type="match status" value="1"/>
</dbReference>
<protein>
    <submittedName>
        <fullName evidence="2">Uncharacterized protein</fullName>
    </submittedName>
</protein>
<dbReference type="PANTHER" id="PTHR24121">
    <property type="entry name" value="NO MECHANORECEPTOR POTENTIAL C, ISOFORM D-RELATED"/>
    <property type="match status" value="1"/>
</dbReference>
<dbReference type="InterPro" id="IPR036770">
    <property type="entry name" value="Ankyrin_rpt-contain_sf"/>
</dbReference>
<comment type="caution">
    <text evidence="2">The sequence shown here is derived from an EMBL/GenBank/DDBJ whole genome shotgun (WGS) entry which is preliminary data.</text>
</comment>